<dbReference type="PROSITE" id="PS50943">
    <property type="entry name" value="HTH_CROC1"/>
    <property type="match status" value="1"/>
</dbReference>
<evidence type="ECO:0000313" key="3">
    <source>
        <dbReference type="Proteomes" id="UP001595764"/>
    </source>
</evidence>
<evidence type="ECO:0000259" key="1">
    <source>
        <dbReference type="PROSITE" id="PS50943"/>
    </source>
</evidence>
<organism evidence="2 3">
    <name type="scientific">Amycolatopsis halotolerans</name>
    <dbReference type="NCBI Taxonomy" id="330083"/>
    <lineage>
        <taxon>Bacteria</taxon>
        <taxon>Bacillati</taxon>
        <taxon>Actinomycetota</taxon>
        <taxon>Actinomycetes</taxon>
        <taxon>Pseudonocardiales</taxon>
        <taxon>Pseudonocardiaceae</taxon>
        <taxon>Amycolatopsis</taxon>
    </lineage>
</organism>
<proteinExistence type="predicted"/>
<dbReference type="Gene3D" id="1.25.40.10">
    <property type="entry name" value="Tetratricopeptide repeat domain"/>
    <property type="match status" value="1"/>
</dbReference>
<dbReference type="SUPFAM" id="SSF48452">
    <property type="entry name" value="TPR-like"/>
    <property type="match status" value="1"/>
</dbReference>
<keyword evidence="3" id="KW-1185">Reference proteome</keyword>
<dbReference type="EMBL" id="JBHRWI010000012">
    <property type="protein sequence ID" value="MFC3510182.1"/>
    <property type="molecule type" value="Genomic_DNA"/>
</dbReference>
<dbReference type="Gene3D" id="1.10.260.40">
    <property type="entry name" value="lambda repressor-like DNA-binding domains"/>
    <property type="match status" value="1"/>
</dbReference>
<name>A0ABV7QEB2_9PSEU</name>
<feature type="domain" description="HTH cro/C1-type" evidence="1">
    <location>
        <begin position="8"/>
        <end position="62"/>
    </location>
</feature>
<dbReference type="InterPro" id="IPR010982">
    <property type="entry name" value="Lambda_DNA-bd_dom_sf"/>
</dbReference>
<dbReference type="Pfam" id="PF01381">
    <property type="entry name" value="HTH_3"/>
    <property type="match status" value="1"/>
</dbReference>
<accession>A0ABV7QEB2</accession>
<comment type="caution">
    <text evidence="2">The sequence shown here is derived from an EMBL/GenBank/DDBJ whole genome shotgun (WGS) entry which is preliminary data.</text>
</comment>
<evidence type="ECO:0000313" key="2">
    <source>
        <dbReference type="EMBL" id="MFC3510182.1"/>
    </source>
</evidence>
<dbReference type="CDD" id="cd00093">
    <property type="entry name" value="HTH_XRE"/>
    <property type="match status" value="1"/>
</dbReference>
<dbReference type="InterPro" id="IPR001387">
    <property type="entry name" value="Cro/C1-type_HTH"/>
</dbReference>
<dbReference type="Proteomes" id="UP001595764">
    <property type="component" value="Unassembled WGS sequence"/>
</dbReference>
<dbReference type="RefSeq" id="WP_377868236.1">
    <property type="nucleotide sequence ID" value="NZ_JBHMAY010000005.1"/>
</dbReference>
<dbReference type="SUPFAM" id="SSF47413">
    <property type="entry name" value="lambda repressor-like DNA-binding domains"/>
    <property type="match status" value="1"/>
</dbReference>
<reference evidence="3" key="1">
    <citation type="journal article" date="2019" name="Int. J. Syst. Evol. Microbiol.">
        <title>The Global Catalogue of Microorganisms (GCM) 10K type strain sequencing project: providing services to taxonomists for standard genome sequencing and annotation.</title>
        <authorList>
            <consortium name="The Broad Institute Genomics Platform"/>
            <consortium name="The Broad Institute Genome Sequencing Center for Infectious Disease"/>
            <person name="Wu L."/>
            <person name="Ma J."/>
        </authorList>
    </citation>
    <scope>NUCLEOTIDE SEQUENCE [LARGE SCALE GENOMIC DNA]</scope>
    <source>
        <strain evidence="3">CGMCC 4.7682</strain>
    </source>
</reference>
<protein>
    <submittedName>
        <fullName evidence="2">Multiprotein-bridging factor 1 family protein</fullName>
    </submittedName>
</protein>
<dbReference type="InterPro" id="IPR011990">
    <property type="entry name" value="TPR-like_helical_dom_sf"/>
</dbReference>
<dbReference type="SMART" id="SM00530">
    <property type="entry name" value="HTH_XRE"/>
    <property type="match status" value="1"/>
</dbReference>
<gene>
    <name evidence="2" type="ORF">ACFORO_08415</name>
</gene>
<sequence>MNAPREKLKRAREAAGYTQESFAYTLGIDPSTVKRWERGVWAPSMHRRAKIAKLLGISLRELGELLVQETSAEAGDPEDSLSSAVDYELWSDDLDRALVHFGRPDFRACTALIDRSLRQFSPDSNDTLGMSLYARTLRLQGDLLQDQGLLRGPLSARQSYSLARAVFAELGRPRRVAQVELQLAVNEEMTGAYGTAAERYLELADDARLSARERARSQLWVGTALSKAGKPQEAVRFIEPAIVEFERLEEPIDWSTAHQKLALAHRSAGDLHHATAAIGVALDAQGTGAPMQQVRLGTAYGHVLLSDPRTETAGQRRLEEAATVAERYGMMHQLRSIRSLLGSGTTGMTARS</sequence>